<accession>A0ABT8FLP0</accession>
<comment type="caution">
    <text evidence="2">The sequence shown here is derived from an EMBL/GenBank/DDBJ whole genome shotgun (WGS) entry which is preliminary data.</text>
</comment>
<sequence>MRKPPLVALLARALAVLALVVPVLVVQAAPATAGDGDLPRGPDADLAWLERLPEPRGAALLHLRSGRERRIGVPRDPAYSLRLVGPSNAGWLVAQERQTSVRLYAVGGRGSAREVARAWDREGGTYFLQSFHPYRVLRWTTDRDGGAVGVVLSLAGRVSARLAFPGEVGRALRWDGGGVRIALPGRTCTWVPPEPVGELEESLTCVDVHSAVVAPRQDLAMVETTAGRYGPTSLEEPGTPAWDAAFLPSAISADGTLVAGVAATPTTRHEDLQVRRVADGRLLATRRLTHQLGEQVWFEKEGGGLVHLSGVPGKGYVLVRCLVDVAAGGADCARASRYRREWGFAVQGTVPR</sequence>
<feature type="chain" id="PRO_5046665903" evidence="1">
    <location>
        <begin position="29"/>
        <end position="352"/>
    </location>
</feature>
<dbReference type="EMBL" id="JAUHJQ010000016">
    <property type="protein sequence ID" value="MDN4175588.1"/>
    <property type="molecule type" value="Genomic_DNA"/>
</dbReference>
<keyword evidence="1" id="KW-0732">Signal</keyword>
<dbReference type="RefSeq" id="WP_300954955.1">
    <property type="nucleotide sequence ID" value="NZ_JAUHJQ010000016.1"/>
</dbReference>
<evidence type="ECO:0000313" key="3">
    <source>
        <dbReference type="Proteomes" id="UP001168620"/>
    </source>
</evidence>
<proteinExistence type="predicted"/>
<feature type="signal peptide" evidence="1">
    <location>
        <begin position="1"/>
        <end position="28"/>
    </location>
</feature>
<evidence type="ECO:0000256" key="1">
    <source>
        <dbReference type="SAM" id="SignalP"/>
    </source>
</evidence>
<evidence type="ECO:0000313" key="2">
    <source>
        <dbReference type="EMBL" id="MDN4175588.1"/>
    </source>
</evidence>
<keyword evidence="3" id="KW-1185">Reference proteome</keyword>
<name>A0ABT8FLP0_9ACTN</name>
<organism evidence="2 3">
    <name type="scientific">Nocardioides oceani</name>
    <dbReference type="NCBI Taxonomy" id="3058369"/>
    <lineage>
        <taxon>Bacteria</taxon>
        <taxon>Bacillati</taxon>
        <taxon>Actinomycetota</taxon>
        <taxon>Actinomycetes</taxon>
        <taxon>Propionibacteriales</taxon>
        <taxon>Nocardioidaceae</taxon>
        <taxon>Nocardioides</taxon>
    </lineage>
</organism>
<protein>
    <submittedName>
        <fullName evidence="2">Uncharacterized protein</fullName>
    </submittedName>
</protein>
<reference evidence="2" key="1">
    <citation type="submission" date="2023-06" db="EMBL/GenBank/DDBJ databases">
        <title>Draft genome sequence of Nocardioides sp. SOB77.</title>
        <authorList>
            <person name="Zhang G."/>
        </authorList>
    </citation>
    <scope>NUCLEOTIDE SEQUENCE</scope>
    <source>
        <strain evidence="2">SOB77</strain>
    </source>
</reference>
<gene>
    <name evidence="2" type="ORF">QWY28_21680</name>
</gene>
<dbReference type="Proteomes" id="UP001168620">
    <property type="component" value="Unassembled WGS sequence"/>
</dbReference>